<dbReference type="InterPro" id="IPR004839">
    <property type="entry name" value="Aminotransferase_I/II_large"/>
</dbReference>
<evidence type="ECO:0000256" key="1">
    <source>
        <dbReference type="ARBA" id="ARBA00001933"/>
    </source>
</evidence>
<dbReference type="PANTHER" id="PTHR13693:SF100">
    <property type="entry name" value="8-AMINO-7-OXONONANOATE SYNTHASE"/>
    <property type="match status" value="1"/>
</dbReference>
<dbReference type="GO" id="GO:0030170">
    <property type="term" value="F:pyridoxal phosphate binding"/>
    <property type="evidence" value="ECO:0007669"/>
    <property type="project" value="InterPro"/>
</dbReference>
<dbReference type="PANTHER" id="PTHR13693">
    <property type="entry name" value="CLASS II AMINOTRANSFERASE/8-AMINO-7-OXONONANOATE SYNTHASE"/>
    <property type="match status" value="1"/>
</dbReference>
<dbReference type="SUPFAM" id="SSF53383">
    <property type="entry name" value="PLP-dependent transferases"/>
    <property type="match status" value="1"/>
</dbReference>
<dbReference type="NCBIfam" id="NF005526">
    <property type="entry name" value="PRK07179.1"/>
    <property type="match status" value="1"/>
</dbReference>
<dbReference type="InterPro" id="IPR050087">
    <property type="entry name" value="AON_synthase_class-II"/>
</dbReference>
<dbReference type="Proteomes" id="UP000053937">
    <property type="component" value="Unassembled WGS sequence"/>
</dbReference>
<evidence type="ECO:0000313" key="5">
    <source>
        <dbReference type="EMBL" id="KUL30690.1"/>
    </source>
</evidence>
<protein>
    <recommendedName>
        <fullName evidence="4">Aminotransferase class I/classII large domain-containing protein</fullName>
    </recommendedName>
</protein>
<accession>A0A101JPK6</accession>
<dbReference type="InterPro" id="IPR015422">
    <property type="entry name" value="PyrdxlP-dep_Trfase_small"/>
</dbReference>
<name>A0A101JPK6_CHLLI</name>
<dbReference type="OrthoDB" id="9807157at2"/>
<comment type="caution">
    <text evidence="5">The sequence shown here is derived from an EMBL/GenBank/DDBJ whole genome shotgun (WGS) entry which is preliminary data.</text>
</comment>
<evidence type="ECO:0000259" key="4">
    <source>
        <dbReference type="Pfam" id="PF00155"/>
    </source>
</evidence>
<organism evidence="5 6">
    <name type="scientific">Chlorobium limicola</name>
    <dbReference type="NCBI Taxonomy" id="1092"/>
    <lineage>
        <taxon>Bacteria</taxon>
        <taxon>Pseudomonadati</taxon>
        <taxon>Chlorobiota</taxon>
        <taxon>Chlorobiia</taxon>
        <taxon>Chlorobiales</taxon>
        <taxon>Chlorobiaceae</taxon>
        <taxon>Chlorobium/Pelodictyon group</taxon>
        <taxon>Chlorobium</taxon>
    </lineage>
</organism>
<keyword evidence="3" id="KW-0663">Pyridoxal phosphate</keyword>
<evidence type="ECO:0000313" key="6">
    <source>
        <dbReference type="Proteomes" id="UP000053937"/>
    </source>
</evidence>
<proteinExistence type="predicted"/>
<keyword evidence="2" id="KW-0808">Transferase</keyword>
<keyword evidence="6" id="KW-1185">Reference proteome</keyword>
<dbReference type="Gene3D" id="3.40.640.10">
    <property type="entry name" value="Type I PLP-dependent aspartate aminotransferase-like (Major domain)"/>
    <property type="match status" value="1"/>
</dbReference>
<dbReference type="InterPro" id="IPR015424">
    <property type="entry name" value="PyrdxlP-dep_Trfase"/>
</dbReference>
<dbReference type="Gene3D" id="3.90.1150.10">
    <property type="entry name" value="Aspartate Aminotransferase, domain 1"/>
    <property type="match status" value="1"/>
</dbReference>
<gene>
    <name evidence="5" type="ORF">ASB62_03625</name>
</gene>
<feature type="domain" description="Aminotransferase class I/classII large" evidence="4">
    <location>
        <begin position="59"/>
        <end position="392"/>
    </location>
</feature>
<evidence type="ECO:0000256" key="3">
    <source>
        <dbReference type="ARBA" id="ARBA00022898"/>
    </source>
</evidence>
<reference evidence="5 6" key="1">
    <citation type="submission" date="2015-10" db="EMBL/GenBank/DDBJ databases">
        <title>Draft Genome Sequence of Chlorobium limicola strain Frasassi Growing under Artificial Lighting in the Frasassi Cave System.</title>
        <authorList>
            <person name="Mansor M."/>
            <person name="Macalady J."/>
        </authorList>
    </citation>
    <scope>NUCLEOTIDE SEQUENCE [LARGE SCALE GENOMIC DNA]</scope>
    <source>
        <strain evidence="5 6">Frasassi</strain>
    </source>
</reference>
<comment type="cofactor">
    <cofactor evidence="1">
        <name>pyridoxal 5'-phosphate</name>
        <dbReference type="ChEBI" id="CHEBI:597326"/>
    </cofactor>
</comment>
<dbReference type="RefSeq" id="WP_059138663.1">
    <property type="nucleotide sequence ID" value="NZ_LMBR01000080.1"/>
</dbReference>
<sequence length="414" mass="45818">MLINDSTIEQPGYGGEFSVSNFPDFLEKRLQACHEELFAPRKNKKPLVLGNRMPDAASIMLQSNDYLNISNHPAIRRAQLDTLSDISQEPVMSAVFLHENSGKHDFEKRMAAYTGFESAILCQSGWAANAGLMQVIADSSTPVYIDFFTHMSLWEGVKIAGAVPYAFRHNDPSHLERLIRQHGQGVVLVDSLYSTTGDISPLREIIGIANRYGCISVVDESHSLGTHGEHGAGLVNECGLAGQVHFITASLAKAFAGRAGIICCSAKFAKYYPYMAFPAIFSSTLLPYEIAGLSATLDVIENGDDRRRALYEKSRYFRDRLRALGYSIASQSQIVAIEGGLESDTELLRDALEDRNVFGSVFLAPATPKTRSLMRFSVHSGIAMEELDYVLKVCEDIRDEIGMWSWKSTKRQKA</sequence>
<dbReference type="EMBL" id="LMBR01000080">
    <property type="protein sequence ID" value="KUL30690.1"/>
    <property type="molecule type" value="Genomic_DNA"/>
</dbReference>
<dbReference type="GO" id="GO:0009102">
    <property type="term" value="P:biotin biosynthetic process"/>
    <property type="evidence" value="ECO:0007669"/>
    <property type="project" value="TreeGrafter"/>
</dbReference>
<dbReference type="GO" id="GO:0008710">
    <property type="term" value="F:8-amino-7-oxononanoate synthase activity"/>
    <property type="evidence" value="ECO:0007669"/>
    <property type="project" value="TreeGrafter"/>
</dbReference>
<dbReference type="InterPro" id="IPR015421">
    <property type="entry name" value="PyrdxlP-dep_Trfase_major"/>
</dbReference>
<dbReference type="AlphaFoldDB" id="A0A101JPK6"/>
<dbReference type="Pfam" id="PF00155">
    <property type="entry name" value="Aminotran_1_2"/>
    <property type="match status" value="1"/>
</dbReference>
<evidence type="ECO:0000256" key="2">
    <source>
        <dbReference type="ARBA" id="ARBA00022679"/>
    </source>
</evidence>